<evidence type="ECO:0000313" key="2">
    <source>
        <dbReference type="Proteomes" id="UP000807769"/>
    </source>
</evidence>
<feature type="non-terminal residue" evidence="1">
    <location>
        <position position="70"/>
    </location>
</feature>
<accession>A0A9P7J7N7</accession>
<dbReference type="Proteomes" id="UP000807769">
    <property type="component" value="Unassembled WGS sequence"/>
</dbReference>
<gene>
    <name evidence="1" type="ORF">BJ212DRAFT_1219946</name>
</gene>
<sequence length="70" mass="8067">CVTGLTVRHIAEIPVIKHYYFEMLHIFTSHPFYTTHIHLPVADAHVSSMIRNNPKCWPYFWDAIGAIDGS</sequence>
<dbReference type="EMBL" id="JABBWG010000044">
    <property type="protein sequence ID" value="KAG1807245.1"/>
    <property type="molecule type" value="Genomic_DNA"/>
</dbReference>
<evidence type="ECO:0000313" key="1">
    <source>
        <dbReference type="EMBL" id="KAG1807245.1"/>
    </source>
</evidence>
<feature type="non-terminal residue" evidence="1">
    <location>
        <position position="1"/>
    </location>
</feature>
<protein>
    <submittedName>
        <fullName evidence="1">Uncharacterized protein</fullName>
    </submittedName>
</protein>
<dbReference type="OrthoDB" id="2642487at2759"/>
<dbReference type="GeneID" id="64623377"/>
<dbReference type="AlphaFoldDB" id="A0A9P7J7N7"/>
<comment type="caution">
    <text evidence="1">The sequence shown here is derived from an EMBL/GenBank/DDBJ whole genome shotgun (WGS) entry which is preliminary data.</text>
</comment>
<dbReference type="RefSeq" id="XP_041187914.1">
    <property type="nucleotide sequence ID" value="XM_041329360.1"/>
</dbReference>
<proteinExistence type="predicted"/>
<reference evidence="1" key="1">
    <citation type="journal article" date="2020" name="New Phytol.">
        <title>Comparative genomics reveals dynamic genome evolution in host specialist ectomycorrhizal fungi.</title>
        <authorList>
            <person name="Lofgren L.A."/>
            <person name="Nguyen N.H."/>
            <person name="Vilgalys R."/>
            <person name="Ruytinx J."/>
            <person name="Liao H.L."/>
            <person name="Branco S."/>
            <person name="Kuo A."/>
            <person name="LaButti K."/>
            <person name="Lipzen A."/>
            <person name="Andreopoulos W."/>
            <person name="Pangilinan J."/>
            <person name="Riley R."/>
            <person name="Hundley H."/>
            <person name="Na H."/>
            <person name="Barry K."/>
            <person name="Grigoriev I.V."/>
            <person name="Stajich J.E."/>
            <person name="Kennedy P.G."/>
        </authorList>
    </citation>
    <scope>NUCLEOTIDE SEQUENCE</scope>
    <source>
        <strain evidence="1">MN1</strain>
    </source>
</reference>
<name>A0A9P7J7N7_9AGAM</name>
<keyword evidence="2" id="KW-1185">Reference proteome</keyword>
<organism evidence="1 2">
    <name type="scientific">Suillus subaureus</name>
    <dbReference type="NCBI Taxonomy" id="48587"/>
    <lineage>
        <taxon>Eukaryota</taxon>
        <taxon>Fungi</taxon>
        <taxon>Dikarya</taxon>
        <taxon>Basidiomycota</taxon>
        <taxon>Agaricomycotina</taxon>
        <taxon>Agaricomycetes</taxon>
        <taxon>Agaricomycetidae</taxon>
        <taxon>Boletales</taxon>
        <taxon>Suillineae</taxon>
        <taxon>Suillaceae</taxon>
        <taxon>Suillus</taxon>
    </lineage>
</organism>